<organism evidence="1 2">
    <name type="scientific">Mycena citricolor</name>
    <dbReference type="NCBI Taxonomy" id="2018698"/>
    <lineage>
        <taxon>Eukaryota</taxon>
        <taxon>Fungi</taxon>
        <taxon>Dikarya</taxon>
        <taxon>Basidiomycota</taxon>
        <taxon>Agaricomycotina</taxon>
        <taxon>Agaricomycetes</taxon>
        <taxon>Agaricomycetidae</taxon>
        <taxon>Agaricales</taxon>
        <taxon>Marasmiineae</taxon>
        <taxon>Mycenaceae</taxon>
        <taxon>Mycena</taxon>
    </lineage>
</organism>
<accession>A0AAD2Q1B2</accession>
<comment type="caution">
    <text evidence="1">The sequence shown here is derived from an EMBL/GenBank/DDBJ whole genome shotgun (WGS) entry which is preliminary data.</text>
</comment>
<evidence type="ECO:0000313" key="1">
    <source>
        <dbReference type="EMBL" id="CAK5265075.1"/>
    </source>
</evidence>
<dbReference type="AlphaFoldDB" id="A0AAD2Q1B2"/>
<keyword evidence="2" id="KW-1185">Reference proteome</keyword>
<evidence type="ECO:0000313" key="2">
    <source>
        <dbReference type="Proteomes" id="UP001295794"/>
    </source>
</evidence>
<name>A0AAD2Q1B2_9AGAR</name>
<reference evidence="1" key="1">
    <citation type="submission" date="2023-11" db="EMBL/GenBank/DDBJ databases">
        <authorList>
            <person name="De Vega J J."/>
            <person name="De Vega J J."/>
        </authorList>
    </citation>
    <scope>NUCLEOTIDE SEQUENCE</scope>
</reference>
<dbReference type="Proteomes" id="UP001295794">
    <property type="component" value="Unassembled WGS sequence"/>
</dbReference>
<protein>
    <submittedName>
        <fullName evidence="1">Uncharacterized protein</fullName>
    </submittedName>
</protein>
<sequence length="144" mass="16516">MAVSNPCFNALQHLSRRLCWPSSFSLFLRVFDAFSSYFVRITNIYVFRRWLLRQCILSRSCGKCQNGRGLSGGRCTMLREAEQRPQHSLYPSRHGEWLAYLCIDFVHGLEVGHVCQTRLQLTFTICSNPDPAAFSTIERFSSAA</sequence>
<proteinExistence type="predicted"/>
<gene>
    <name evidence="1" type="ORF">MYCIT1_LOCUS5789</name>
</gene>
<feature type="non-terminal residue" evidence="1">
    <location>
        <position position="144"/>
    </location>
</feature>
<dbReference type="EMBL" id="CAVNYO010000081">
    <property type="protein sequence ID" value="CAK5265075.1"/>
    <property type="molecule type" value="Genomic_DNA"/>
</dbReference>